<keyword evidence="2" id="KW-0963">Cytoplasm</keyword>
<evidence type="ECO:0000256" key="2">
    <source>
        <dbReference type="ARBA" id="ARBA00022490"/>
    </source>
</evidence>
<name>A0A6P3WTL9_DINQU</name>
<keyword evidence="3" id="KW-0206">Cytoskeleton</keyword>
<accession>A0A6P3WTL9</accession>
<dbReference type="RefSeq" id="XP_014469177.1">
    <property type="nucleotide sequence ID" value="XM_014613691.1"/>
</dbReference>
<sequence length="324" mass="36632">MSRKRGAGDTLLSGDVGRHYGKYDLDRVGLFDDAPPGPFDMYRGPEVEFREAKGRQILAGPSKVLFEEKFERIFQGEALSGVWRDGAAQRLLDEKKIRRHRMLPTSPSKKHSTPGDWYGCFDKPSYLSPLPKMETKKKLPALPNMKIKPNPLGGPGYANICFSPYPTYFHHPYDHVAEGILRQRAKHVGRFLTSSATSDYFPPNPYKAVSLGPTYVRPGEIAKPAQKMRFYVPFPKEPGGSHAGCFSKFPEYVSESYAREKAKIEPKFISGGSSTRSKYTSSIIARITSVSCNALNYTEYRERAYPPQRREKENCSFARKISRI</sequence>
<organism evidence="6 7">
    <name type="scientific">Dinoponera quadriceps</name>
    <name type="common">South American ant</name>
    <dbReference type="NCBI Taxonomy" id="609295"/>
    <lineage>
        <taxon>Eukaryota</taxon>
        <taxon>Metazoa</taxon>
        <taxon>Ecdysozoa</taxon>
        <taxon>Arthropoda</taxon>
        <taxon>Hexapoda</taxon>
        <taxon>Insecta</taxon>
        <taxon>Pterygota</taxon>
        <taxon>Neoptera</taxon>
        <taxon>Endopterygota</taxon>
        <taxon>Hymenoptera</taxon>
        <taxon>Apocrita</taxon>
        <taxon>Aculeata</taxon>
        <taxon>Formicoidea</taxon>
        <taxon>Formicidae</taxon>
        <taxon>Ponerinae</taxon>
        <taxon>Ponerini</taxon>
        <taxon>Dinoponera</taxon>
    </lineage>
</organism>
<evidence type="ECO:0000256" key="3">
    <source>
        <dbReference type="ARBA" id="ARBA00023212"/>
    </source>
</evidence>
<comment type="similarity">
    <text evidence="4">Belongs to the CFAP96 family.</text>
</comment>
<evidence type="ECO:0000313" key="6">
    <source>
        <dbReference type="Proteomes" id="UP000515204"/>
    </source>
</evidence>
<dbReference type="Pfam" id="PF15239">
    <property type="entry name" value="CFAP96-like"/>
    <property type="match status" value="1"/>
</dbReference>
<dbReference type="PANTHER" id="PTHR31144:SF1">
    <property type="entry name" value="UPF0602 PROTEIN C4ORF47"/>
    <property type="match status" value="1"/>
</dbReference>
<dbReference type="KEGG" id="dqu:106741562"/>
<protein>
    <recommendedName>
        <fullName evidence="5">Cilia-and flagella-associated protein 96</fullName>
    </recommendedName>
</protein>
<reference evidence="7" key="1">
    <citation type="submission" date="2025-08" db="UniProtKB">
        <authorList>
            <consortium name="RefSeq"/>
        </authorList>
    </citation>
    <scope>IDENTIFICATION</scope>
</reference>
<evidence type="ECO:0000256" key="1">
    <source>
        <dbReference type="ARBA" id="ARBA00004300"/>
    </source>
</evidence>
<dbReference type="OrthoDB" id="283553at2759"/>
<dbReference type="InterPro" id="IPR029358">
    <property type="entry name" value="CFAP96"/>
</dbReference>
<dbReference type="AlphaFoldDB" id="A0A6P3WTL9"/>
<gene>
    <name evidence="7" type="primary">LOC106741562</name>
</gene>
<comment type="subcellular location">
    <subcellularLocation>
        <location evidence="1">Cytoplasm</location>
        <location evidence="1">Cytoskeleton</location>
        <location evidence="1">Microtubule organizing center</location>
        <location evidence="1">Centrosome</location>
    </subcellularLocation>
</comment>
<dbReference type="PANTHER" id="PTHR31144">
    <property type="entry name" value="UPF0602 PROTEIN C4ORF47"/>
    <property type="match status" value="1"/>
</dbReference>
<dbReference type="GO" id="GO:0005813">
    <property type="term" value="C:centrosome"/>
    <property type="evidence" value="ECO:0007669"/>
    <property type="project" value="UniProtKB-SubCell"/>
</dbReference>
<proteinExistence type="inferred from homology"/>
<evidence type="ECO:0000256" key="4">
    <source>
        <dbReference type="ARBA" id="ARBA00035656"/>
    </source>
</evidence>
<keyword evidence="6" id="KW-1185">Reference proteome</keyword>
<dbReference type="GO" id="GO:0005881">
    <property type="term" value="C:cytoplasmic microtubule"/>
    <property type="evidence" value="ECO:0007669"/>
    <property type="project" value="TreeGrafter"/>
</dbReference>
<dbReference type="Proteomes" id="UP000515204">
    <property type="component" value="Unplaced"/>
</dbReference>
<dbReference type="GeneID" id="106741562"/>
<evidence type="ECO:0000313" key="7">
    <source>
        <dbReference type="RefSeq" id="XP_014469177.1"/>
    </source>
</evidence>
<evidence type="ECO:0000256" key="5">
    <source>
        <dbReference type="ARBA" id="ARBA00035693"/>
    </source>
</evidence>